<feature type="compositionally biased region" description="Pro residues" evidence="3">
    <location>
        <begin position="104"/>
        <end position="127"/>
    </location>
</feature>
<dbReference type="PANTHER" id="PTHR45883">
    <property type="entry name" value="HSC70-INTERACTING PROTEIN"/>
    <property type="match status" value="1"/>
</dbReference>
<dbReference type="GO" id="GO:0030544">
    <property type="term" value="F:Hsp70 protein binding"/>
    <property type="evidence" value="ECO:0007669"/>
    <property type="project" value="TreeGrafter"/>
</dbReference>
<dbReference type="OrthoDB" id="533763at2759"/>
<dbReference type="AlphaFoldDB" id="A0A0M0J795"/>
<sequence>MSEHKVIAHVSCGSVTLKLTLNAKILAKSLKDGCITPFLGAYNKKYPDAEPLTADALSRVEVDGIIIASIDAISGSLLLKDTHKVELFPPGSPEPTAAASTAPMPTPAPAAPPAPEPASPPPPPAPPAVAGTAMASKTMPKCKYGLKCRIIDPKEEMTSHLPMEQQHWFKFQHPCYWVCKEGHPEVGPPGLKCPLYTRFGMDGVGRDRPCPPILDSMIIPCTNMDPIHRRCFIHPEDVVVAVEEDVDETPDELDAQVITDDMWDVPEVGEVSEEAAMEAKMEAQEAAGEGDHERAARAYTKALVATPSAMLYAKRAETLLKLGFPSAAAADCHKALELNPDSAKAFKVLGKALSKKGDFATAYAKLCTGNKIDYDEDSTEFQKTLKAKLDKLKKIGEQRARRASAALEPLGLGGLWGSIEPELKELCGEVSLEALGKWMEKDIVKVKAMLGSHGATEDTMEKLFAAIPA</sequence>
<dbReference type="EMBL" id="JWZX01003276">
    <property type="protein sequence ID" value="KOO22446.1"/>
    <property type="molecule type" value="Genomic_DNA"/>
</dbReference>
<dbReference type="InterPro" id="IPR019734">
    <property type="entry name" value="TPR_rpt"/>
</dbReference>
<proteinExistence type="predicted"/>
<organism evidence="4 5">
    <name type="scientific">Chrysochromulina tobinii</name>
    <dbReference type="NCBI Taxonomy" id="1460289"/>
    <lineage>
        <taxon>Eukaryota</taxon>
        <taxon>Haptista</taxon>
        <taxon>Haptophyta</taxon>
        <taxon>Prymnesiophyceae</taxon>
        <taxon>Prymnesiales</taxon>
        <taxon>Chrysochromulinaceae</taxon>
        <taxon>Chrysochromulina</taxon>
    </lineage>
</organism>
<gene>
    <name evidence="4" type="ORF">Ctob_002487</name>
</gene>
<dbReference type="InterPro" id="IPR011990">
    <property type="entry name" value="TPR-like_helical_dom_sf"/>
</dbReference>
<keyword evidence="2" id="KW-0802">TPR repeat</keyword>
<evidence type="ECO:0000256" key="3">
    <source>
        <dbReference type="SAM" id="MobiDB-lite"/>
    </source>
</evidence>
<protein>
    <submittedName>
        <fullName evidence="4">Hsp70 interacting protein</fullName>
    </submittedName>
</protein>
<evidence type="ECO:0000313" key="4">
    <source>
        <dbReference type="EMBL" id="KOO22446.1"/>
    </source>
</evidence>
<evidence type="ECO:0000313" key="5">
    <source>
        <dbReference type="Proteomes" id="UP000037460"/>
    </source>
</evidence>
<dbReference type="SUPFAM" id="SSF48452">
    <property type="entry name" value="TPR-like"/>
    <property type="match status" value="1"/>
</dbReference>
<keyword evidence="5" id="KW-1185">Reference proteome</keyword>
<feature type="compositionally biased region" description="Low complexity" evidence="3">
    <location>
        <begin position="94"/>
        <end position="103"/>
    </location>
</feature>
<evidence type="ECO:0000256" key="1">
    <source>
        <dbReference type="ARBA" id="ARBA00022737"/>
    </source>
</evidence>
<accession>A0A0M0J795</accession>
<evidence type="ECO:0000256" key="2">
    <source>
        <dbReference type="ARBA" id="ARBA00022803"/>
    </source>
</evidence>
<comment type="caution">
    <text evidence="4">The sequence shown here is derived from an EMBL/GenBank/DDBJ whole genome shotgun (WGS) entry which is preliminary data.</text>
</comment>
<dbReference type="Gene3D" id="1.25.40.10">
    <property type="entry name" value="Tetratricopeptide repeat domain"/>
    <property type="match status" value="1"/>
</dbReference>
<name>A0A0M0J795_9EUKA</name>
<feature type="region of interest" description="Disordered" evidence="3">
    <location>
        <begin position="88"/>
        <end position="132"/>
    </location>
</feature>
<keyword evidence="1" id="KW-0677">Repeat</keyword>
<dbReference type="PANTHER" id="PTHR45883:SF2">
    <property type="entry name" value="HSC70-INTERACTING PROTEIN"/>
    <property type="match status" value="1"/>
</dbReference>
<dbReference type="SMART" id="SM00028">
    <property type="entry name" value="TPR"/>
    <property type="match status" value="2"/>
</dbReference>
<reference evidence="5" key="1">
    <citation type="journal article" date="2015" name="PLoS Genet.">
        <title>Genome Sequence and Transcriptome Analyses of Chrysochromulina tobin: Metabolic Tools for Enhanced Algal Fitness in the Prominent Order Prymnesiales (Haptophyceae).</title>
        <authorList>
            <person name="Hovde B.T."/>
            <person name="Deodato C.R."/>
            <person name="Hunsperger H.M."/>
            <person name="Ryken S.A."/>
            <person name="Yost W."/>
            <person name="Jha R.K."/>
            <person name="Patterson J."/>
            <person name="Monnat R.J. Jr."/>
            <person name="Barlow S.B."/>
            <person name="Starkenburg S.R."/>
            <person name="Cattolico R.A."/>
        </authorList>
    </citation>
    <scope>NUCLEOTIDE SEQUENCE</scope>
    <source>
        <strain evidence="5">CCMP291</strain>
    </source>
</reference>
<dbReference type="Proteomes" id="UP000037460">
    <property type="component" value="Unassembled WGS sequence"/>
</dbReference>